<dbReference type="EMBL" id="CP036339">
    <property type="protein sequence ID" value="QDT74007.1"/>
    <property type="molecule type" value="Genomic_DNA"/>
</dbReference>
<accession>A0A517U051</accession>
<dbReference type="PANTHER" id="PTHR43169">
    <property type="entry name" value="EXSB FAMILY PROTEIN"/>
    <property type="match status" value="1"/>
</dbReference>
<organism evidence="2 3">
    <name type="scientific">Lacipirellula limnantheis</name>
    <dbReference type="NCBI Taxonomy" id="2528024"/>
    <lineage>
        <taxon>Bacteria</taxon>
        <taxon>Pseudomonadati</taxon>
        <taxon>Planctomycetota</taxon>
        <taxon>Planctomycetia</taxon>
        <taxon>Pirellulales</taxon>
        <taxon>Lacipirellulaceae</taxon>
        <taxon>Lacipirellula</taxon>
    </lineage>
</organism>
<dbReference type="SUPFAM" id="SSF52402">
    <property type="entry name" value="Adenine nucleotide alpha hydrolases-like"/>
    <property type="match status" value="1"/>
</dbReference>
<evidence type="ECO:0000313" key="3">
    <source>
        <dbReference type="Proteomes" id="UP000317909"/>
    </source>
</evidence>
<keyword evidence="3" id="KW-1185">Reference proteome</keyword>
<dbReference type="Proteomes" id="UP000317909">
    <property type="component" value="Chromosome"/>
</dbReference>
<dbReference type="AlphaFoldDB" id="A0A517U051"/>
<feature type="active site" description="Nucleophile and sulfur donor" evidence="1">
    <location>
        <position position="177"/>
    </location>
</feature>
<dbReference type="OrthoDB" id="9776919at2"/>
<dbReference type="NCBIfam" id="TIGR00268">
    <property type="entry name" value="ATP-dependent sacrificial sulfur transferase LarE"/>
    <property type="match status" value="1"/>
</dbReference>
<sequence length="284" mass="30568">MEAAVAENARRLVEFIRPFGRCVIAYSGGVDSAVVAYAAHVALGEGALAVTGVSASLASGELEAAERTAQLIGIQHEVLLTSELADPNYQKNAPDRCFHCKTELYAQLTAEASRRGMAVILNGANVDDLGDFRPGMTAASQHGVRSPLAECGLRKDAVRRVAQAWGLEVWDKPATPCLSSRIAYGVAVTPERLAMIDQAEGHLRELGFTGFRVRLHESSLARLEVPAEQLPKLCSDAVRASLVSALRRIGFNYVAVDLEGFRSGSFQQLVPVDELRRFGHAPSN</sequence>
<proteinExistence type="predicted"/>
<dbReference type="InterPro" id="IPR014729">
    <property type="entry name" value="Rossmann-like_a/b/a_fold"/>
</dbReference>
<evidence type="ECO:0000313" key="2">
    <source>
        <dbReference type="EMBL" id="QDT74007.1"/>
    </source>
</evidence>
<gene>
    <name evidence="2" type="ORF">I41_32000</name>
</gene>
<dbReference type="KEGG" id="llh:I41_32000"/>
<dbReference type="PANTHER" id="PTHR43169:SF2">
    <property type="entry name" value="NAD_GMP SYNTHASE DOMAIN-CONTAINING PROTEIN"/>
    <property type="match status" value="1"/>
</dbReference>
<dbReference type="CDD" id="cd01990">
    <property type="entry name" value="LarE-like"/>
    <property type="match status" value="1"/>
</dbReference>
<dbReference type="PIRSF" id="PIRSF006661">
    <property type="entry name" value="PP-lp_UCP006661"/>
    <property type="match status" value="1"/>
</dbReference>
<evidence type="ECO:0000256" key="1">
    <source>
        <dbReference type="PIRSR" id="PIRSR006661-1"/>
    </source>
</evidence>
<dbReference type="InterPro" id="IPR005232">
    <property type="entry name" value="LarE"/>
</dbReference>
<dbReference type="RefSeq" id="WP_145433790.1">
    <property type="nucleotide sequence ID" value="NZ_CP036339.1"/>
</dbReference>
<protein>
    <submittedName>
        <fullName evidence="2">Uncharacterized protein</fullName>
    </submittedName>
</protein>
<name>A0A517U051_9BACT</name>
<dbReference type="InterPro" id="IPR052188">
    <property type="entry name" value="Ni-pincer_cofactor_biosynth"/>
</dbReference>
<dbReference type="GO" id="GO:0016783">
    <property type="term" value="F:sulfurtransferase activity"/>
    <property type="evidence" value="ECO:0007669"/>
    <property type="project" value="InterPro"/>
</dbReference>
<reference evidence="2 3" key="1">
    <citation type="submission" date="2019-02" db="EMBL/GenBank/DDBJ databases">
        <title>Deep-cultivation of Planctomycetes and their phenomic and genomic characterization uncovers novel biology.</title>
        <authorList>
            <person name="Wiegand S."/>
            <person name="Jogler M."/>
            <person name="Boedeker C."/>
            <person name="Pinto D."/>
            <person name="Vollmers J."/>
            <person name="Rivas-Marin E."/>
            <person name="Kohn T."/>
            <person name="Peeters S.H."/>
            <person name="Heuer A."/>
            <person name="Rast P."/>
            <person name="Oberbeckmann S."/>
            <person name="Bunk B."/>
            <person name="Jeske O."/>
            <person name="Meyerdierks A."/>
            <person name="Storesund J.E."/>
            <person name="Kallscheuer N."/>
            <person name="Luecker S."/>
            <person name="Lage O.M."/>
            <person name="Pohl T."/>
            <person name="Merkel B.J."/>
            <person name="Hornburger P."/>
            <person name="Mueller R.-W."/>
            <person name="Bruemmer F."/>
            <person name="Labrenz M."/>
            <person name="Spormann A.M."/>
            <person name="Op den Camp H."/>
            <person name="Overmann J."/>
            <person name="Amann R."/>
            <person name="Jetten M.S.M."/>
            <person name="Mascher T."/>
            <person name="Medema M.H."/>
            <person name="Devos D.P."/>
            <person name="Kaster A.-K."/>
            <person name="Ovreas L."/>
            <person name="Rohde M."/>
            <person name="Galperin M.Y."/>
            <person name="Jogler C."/>
        </authorList>
    </citation>
    <scope>NUCLEOTIDE SEQUENCE [LARGE SCALE GENOMIC DNA]</scope>
    <source>
        <strain evidence="2 3">I41</strain>
    </source>
</reference>
<dbReference type="Gene3D" id="3.40.50.620">
    <property type="entry name" value="HUPs"/>
    <property type="match status" value="1"/>
</dbReference>